<keyword evidence="6" id="KW-1185">Reference proteome</keyword>
<dbReference type="PROSITE" id="PS50949">
    <property type="entry name" value="HTH_GNTR"/>
    <property type="match status" value="1"/>
</dbReference>
<protein>
    <submittedName>
        <fullName evidence="5">GntR family transcriptional regulator</fullName>
    </submittedName>
</protein>
<evidence type="ECO:0000313" key="5">
    <source>
        <dbReference type="EMBL" id="MBC5581014.1"/>
    </source>
</evidence>
<dbReference type="InterPro" id="IPR000524">
    <property type="entry name" value="Tscrpt_reg_HTH_GntR"/>
</dbReference>
<sequence length="127" mass="13950">MNWNLKSDRPIYIQLVEHLQLAIISGLLPPGSRVPPVRELAAEAAVNPNTMQKALQELEQSGLVQTQRTSGRTVTQDAARIAAVKTAFAQGEARAFFEKMRRLGYTPQEVAALAEEAARQAGPDRQQ</sequence>
<evidence type="ECO:0000259" key="4">
    <source>
        <dbReference type="PROSITE" id="PS50949"/>
    </source>
</evidence>
<comment type="caution">
    <text evidence="5">The sequence shown here is derived from an EMBL/GenBank/DDBJ whole genome shotgun (WGS) entry which is preliminary data.</text>
</comment>
<dbReference type="InterPro" id="IPR036390">
    <property type="entry name" value="WH_DNA-bd_sf"/>
</dbReference>
<dbReference type="Proteomes" id="UP000659630">
    <property type="component" value="Unassembled WGS sequence"/>
</dbReference>
<organism evidence="5 6">
    <name type="scientific">Anaerofilum hominis</name>
    <dbReference type="NCBI Taxonomy" id="2763016"/>
    <lineage>
        <taxon>Bacteria</taxon>
        <taxon>Bacillati</taxon>
        <taxon>Bacillota</taxon>
        <taxon>Clostridia</taxon>
        <taxon>Eubacteriales</taxon>
        <taxon>Oscillospiraceae</taxon>
        <taxon>Anaerofilum</taxon>
    </lineage>
</organism>
<evidence type="ECO:0000256" key="3">
    <source>
        <dbReference type="ARBA" id="ARBA00023163"/>
    </source>
</evidence>
<evidence type="ECO:0000256" key="2">
    <source>
        <dbReference type="ARBA" id="ARBA00023125"/>
    </source>
</evidence>
<dbReference type="CDD" id="cd07377">
    <property type="entry name" value="WHTH_GntR"/>
    <property type="match status" value="1"/>
</dbReference>
<feature type="domain" description="HTH gntR-type" evidence="4">
    <location>
        <begin position="9"/>
        <end position="77"/>
    </location>
</feature>
<dbReference type="Gene3D" id="1.10.10.10">
    <property type="entry name" value="Winged helix-like DNA-binding domain superfamily/Winged helix DNA-binding domain"/>
    <property type="match status" value="1"/>
</dbReference>
<gene>
    <name evidence="5" type="ORF">H8S23_05805</name>
</gene>
<keyword evidence="1" id="KW-0805">Transcription regulation</keyword>
<dbReference type="PANTHER" id="PTHR38445">
    <property type="entry name" value="HTH-TYPE TRANSCRIPTIONAL REPRESSOR YTRA"/>
    <property type="match status" value="1"/>
</dbReference>
<dbReference type="AlphaFoldDB" id="A0A923I723"/>
<evidence type="ECO:0000256" key="1">
    <source>
        <dbReference type="ARBA" id="ARBA00023015"/>
    </source>
</evidence>
<dbReference type="InterPro" id="IPR036388">
    <property type="entry name" value="WH-like_DNA-bd_sf"/>
</dbReference>
<dbReference type="GO" id="GO:0003700">
    <property type="term" value="F:DNA-binding transcription factor activity"/>
    <property type="evidence" value="ECO:0007669"/>
    <property type="project" value="InterPro"/>
</dbReference>
<dbReference type="Pfam" id="PF00392">
    <property type="entry name" value="GntR"/>
    <property type="match status" value="1"/>
</dbReference>
<dbReference type="RefSeq" id="WP_186887389.1">
    <property type="nucleotide sequence ID" value="NZ_JACONZ010000002.1"/>
</dbReference>
<proteinExistence type="predicted"/>
<evidence type="ECO:0000313" key="6">
    <source>
        <dbReference type="Proteomes" id="UP000659630"/>
    </source>
</evidence>
<reference evidence="5" key="1">
    <citation type="submission" date="2020-08" db="EMBL/GenBank/DDBJ databases">
        <title>Genome public.</title>
        <authorList>
            <person name="Liu C."/>
            <person name="Sun Q."/>
        </authorList>
    </citation>
    <scope>NUCLEOTIDE SEQUENCE</scope>
    <source>
        <strain evidence="5">BX8</strain>
    </source>
</reference>
<name>A0A923I723_9FIRM</name>
<dbReference type="EMBL" id="JACONZ010000002">
    <property type="protein sequence ID" value="MBC5581014.1"/>
    <property type="molecule type" value="Genomic_DNA"/>
</dbReference>
<dbReference type="SUPFAM" id="SSF46785">
    <property type="entry name" value="Winged helix' DNA-binding domain"/>
    <property type="match status" value="1"/>
</dbReference>
<dbReference type="PANTHER" id="PTHR38445:SF6">
    <property type="entry name" value="GNTR-FAMILY TRANSCRIPTIONAL REGULATOR"/>
    <property type="match status" value="1"/>
</dbReference>
<dbReference type="SMART" id="SM00345">
    <property type="entry name" value="HTH_GNTR"/>
    <property type="match status" value="1"/>
</dbReference>
<keyword evidence="2" id="KW-0238">DNA-binding</keyword>
<keyword evidence="3" id="KW-0804">Transcription</keyword>
<accession>A0A923I723</accession>
<dbReference type="GO" id="GO:0003677">
    <property type="term" value="F:DNA binding"/>
    <property type="evidence" value="ECO:0007669"/>
    <property type="project" value="UniProtKB-KW"/>
</dbReference>